<evidence type="ECO:0000256" key="1">
    <source>
        <dbReference type="SAM" id="MobiDB-lite"/>
    </source>
</evidence>
<dbReference type="Proteomes" id="UP000236161">
    <property type="component" value="Unassembled WGS sequence"/>
</dbReference>
<name>A0A2I0AT27_9ASPA</name>
<accession>A0A2I0AT27</accession>
<organism evidence="2 3">
    <name type="scientific">Apostasia shenzhenica</name>
    <dbReference type="NCBI Taxonomy" id="1088818"/>
    <lineage>
        <taxon>Eukaryota</taxon>
        <taxon>Viridiplantae</taxon>
        <taxon>Streptophyta</taxon>
        <taxon>Embryophyta</taxon>
        <taxon>Tracheophyta</taxon>
        <taxon>Spermatophyta</taxon>
        <taxon>Magnoliopsida</taxon>
        <taxon>Liliopsida</taxon>
        <taxon>Asparagales</taxon>
        <taxon>Orchidaceae</taxon>
        <taxon>Apostasioideae</taxon>
        <taxon>Apostasia</taxon>
    </lineage>
</organism>
<proteinExistence type="predicted"/>
<evidence type="ECO:0000313" key="3">
    <source>
        <dbReference type="Proteomes" id="UP000236161"/>
    </source>
</evidence>
<dbReference type="AlphaFoldDB" id="A0A2I0AT27"/>
<evidence type="ECO:0000313" key="2">
    <source>
        <dbReference type="EMBL" id="PKA58708.1"/>
    </source>
</evidence>
<sequence length="436" mass="49631">MQLPPNAVTMIYCLIKELRWRWIPWDIDIFKAVFRWETNPRLHGCFVLKGRYCQVFKRVGEVRFLGEGLGYEDPRFREVDEIRKRVHDAEDYLCELEDDVRVYIGQPELELRWFRIRHIGNKRVPHDRPGPSRLPAKKRRVVPGASAEGVSSAAPLIFEEGVDDLAYIDDVQVSDDPEEQCGRREDEMGSSAEGLDSVGPSIEESGDGVRDEPPRVVPEGRSDSVTRLGAQAADMLDVVRRHVEQLTKEAMAQERKAKENGLLYLESERRHHLAEKRLRSAMRGLEESNRREAELQRLLEETFDQSLEETRKKGVAEFRQSLEFKTLIKEASESSMNMLSSALLDWGLVSREDLEGLDMNECILLESHSYQCLFFKMSAEKMGRMFAFVSNMKVAIRRGPSSGGRTILSGRGGYRRALSRFSTSLAGSNAGCAVNS</sequence>
<keyword evidence="3" id="KW-1185">Reference proteome</keyword>
<protein>
    <submittedName>
        <fullName evidence="2">Uncharacterized protein</fullName>
    </submittedName>
</protein>
<gene>
    <name evidence="2" type="ORF">AXF42_Ash000801</name>
</gene>
<feature type="compositionally biased region" description="Basic and acidic residues" evidence="1">
    <location>
        <begin position="207"/>
        <end position="223"/>
    </location>
</feature>
<dbReference type="EMBL" id="KZ451950">
    <property type="protein sequence ID" value="PKA58708.1"/>
    <property type="molecule type" value="Genomic_DNA"/>
</dbReference>
<feature type="region of interest" description="Disordered" evidence="1">
    <location>
        <begin position="175"/>
        <end position="223"/>
    </location>
</feature>
<reference evidence="2 3" key="1">
    <citation type="journal article" date="2017" name="Nature">
        <title>The Apostasia genome and the evolution of orchids.</title>
        <authorList>
            <person name="Zhang G.Q."/>
            <person name="Liu K.W."/>
            <person name="Li Z."/>
            <person name="Lohaus R."/>
            <person name="Hsiao Y.Y."/>
            <person name="Niu S.C."/>
            <person name="Wang J.Y."/>
            <person name="Lin Y.C."/>
            <person name="Xu Q."/>
            <person name="Chen L.J."/>
            <person name="Yoshida K."/>
            <person name="Fujiwara S."/>
            <person name="Wang Z.W."/>
            <person name="Zhang Y.Q."/>
            <person name="Mitsuda N."/>
            <person name="Wang M."/>
            <person name="Liu G.H."/>
            <person name="Pecoraro L."/>
            <person name="Huang H.X."/>
            <person name="Xiao X.J."/>
            <person name="Lin M."/>
            <person name="Wu X.Y."/>
            <person name="Wu W.L."/>
            <person name="Chen Y.Y."/>
            <person name="Chang S.B."/>
            <person name="Sakamoto S."/>
            <person name="Ohme-Takagi M."/>
            <person name="Yagi M."/>
            <person name="Zeng S.J."/>
            <person name="Shen C.Y."/>
            <person name="Yeh C.M."/>
            <person name="Luo Y.B."/>
            <person name="Tsai W.C."/>
            <person name="Van de Peer Y."/>
            <person name="Liu Z.J."/>
        </authorList>
    </citation>
    <scope>NUCLEOTIDE SEQUENCE [LARGE SCALE GENOMIC DNA]</scope>
    <source>
        <strain evidence="3">cv. Shenzhen</strain>
        <tissue evidence="2">Stem</tissue>
    </source>
</reference>